<name>A0A0D2C6P9_9EURO</name>
<dbReference type="Proteomes" id="UP000053328">
    <property type="component" value="Unassembled WGS sequence"/>
</dbReference>
<reference evidence="2 3" key="1">
    <citation type="submission" date="2015-01" db="EMBL/GenBank/DDBJ databases">
        <title>The Genome Sequence of Exophiala spinifera CBS89968.</title>
        <authorList>
            <consortium name="The Broad Institute Genomics Platform"/>
            <person name="Cuomo C."/>
            <person name="de Hoog S."/>
            <person name="Gorbushina A."/>
            <person name="Stielow B."/>
            <person name="Teixiera M."/>
            <person name="Abouelleil A."/>
            <person name="Chapman S.B."/>
            <person name="Priest M."/>
            <person name="Young S.K."/>
            <person name="Wortman J."/>
            <person name="Nusbaum C."/>
            <person name="Birren B."/>
        </authorList>
    </citation>
    <scope>NUCLEOTIDE SEQUENCE [LARGE SCALE GENOMIC DNA]</scope>
    <source>
        <strain evidence="2 3">CBS 89968</strain>
    </source>
</reference>
<evidence type="ECO:0000313" key="3">
    <source>
        <dbReference type="Proteomes" id="UP000053328"/>
    </source>
</evidence>
<feature type="compositionally biased region" description="Polar residues" evidence="1">
    <location>
        <begin position="140"/>
        <end position="149"/>
    </location>
</feature>
<evidence type="ECO:0000313" key="2">
    <source>
        <dbReference type="EMBL" id="KIW19259.1"/>
    </source>
</evidence>
<feature type="compositionally biased region" description="Basic and acidic residues" evidence="1">
    <location>
        <begin position="125"/>
        <end position="139"/>
    </location>
</feature>
<dbReference type="HOGENOM" id="CLU_1377986_0_0_1"/>
<dbReference type="EMBL" id="KN847493">
    <property type="protein sequence ID" value="KIW19259.1"/>
    <property type="molecule type" value="Genomic_DNA"/>
</dbReference>
<keyword evidence="3" id="KW-1185">Reference proteome</keyword>
<dbReference type="RefSeq" id="XP_016239475.1">
    <property type="nucleotide sequence ID" value="XM_016377905.1"/>
</dbReference>
<proteinExistence type="predicted"/>
<organism evidence="2 3">
    <name type="scientific">Exophiala spinifera</name>
    <dbReference type="NCBI Taxonomy" id="91928"/>
    <lineage>
        <taxon>Eukaryota</taxon>
        <taxon>Fungi</taxon>
        <taxon>Dikarya</taxon>
        <taxon>Ascomycota</taxon>
        <taxon>Pezizomycotina</taxon>
        <taxon>Eurotiomycetes</taxon>
        <taxon>Chaetothyriomycetidae</taxon>
        <taxon>Chaetothyriales</taxon>
        <taxon>Herpotrichiellaceae</taxon>
        <taxon>Exophiala</taxon>
    </lineage>
</organism>
<feature type="compositionally biased region" description="Polar residues" evidence="1">
    <location>
        <begin position="98"/>
        <end position="114"/>
    </location>
</feature>
<feature type="region of interest" description="Disordered" evidence="1">
    <location>
        <begin position="84"/>
        <end position="205"/>
    </location>
</feature>
<protein>
    <submittedName>
        <fullName evidence="2">Uncharacterized protein</fullName>
    </submittedName>
</protein>
<sequence>MKRTAERPTDRSSKRSSIHDEHEWIIRGYRPDLANAPQSPDEDPLGEIAYHRAFTRISAQTPGRVPNPSFFPNSPTALQFMKWKDQILFSPKPAGDRTPTQKPTPVSQAPTTLPGNLPSPGYSEDPPKAYRSLSEDQARTGDSGSSTQGAVIKTQPRSPPPPVRLRIDQTRPQPHHQPAPMTNILPPIMEPRINAAPPGPDKVFR</sequence>
<dbReference type="OrthoDB" id="4117656at2759"/>
<gene>
    <name evidence="2" type="ORF">PV08_03553</name>
</gene>
<dbReference type="VEuPathDB" id="FungiDB:PV08_03553"/>
<dbReference type="GeneID" id="27330636"/>
<accession>A0A0D2C6P9</accession>
<dbReference type="AlphaFoldDB" id="A0A0D2C6P9"/>
<evidence type="ECO:0000256" key="1">
    <source>
        <dbReference type="SAM" id="MobiDB-lite"/>
    </source>
</evidence>
<feature type="region of interest" description="Disordered" evidence="1">
    <location>
        <begin position="1"/>
        <end position="22"/>
    </location>
</feature>